<dbReference type="Pfam" id="PF04610">
    <property type="entry name" value="TrbL"/>
    <property type="match status" value="1"/>
</dbReference>
<protein>
    <submittedName>
        <fullName evidence="7">Type IV secretion system protein TrbL</fullName>
    </submittedName>
</protein>
<evidence type="ECO:0000256" key="5">
    <source>
        <dbReference type="SAM" id="Phobius"/>
    </source>
</evidence>
<dbReference type="EMBL" id="FOSP01000035">
    <property type="protein sequence ID" value="SFL14507.1"/>
    <property type="molecule type" value="Genomic_DNA"/>
</dbReference>
<feature type="transmembrane region" description="Helical" evidence="5">
    <location>
        <begin position="101"/>
        <end position="119"/>
    </location>
</feature>
<feature type="signal peptide" evidence="6">
    <location>
        <begin position="1"/>
        <end position="32"/>
    </location>
</feature>
<name>A0A1I4FCA5_9PROT</name>
<feature type="chain" id="PRO_5011658955" evidence="6">
    <location>
        <begin position="33"/>
        <end position="366"/>
    </location>
</feature>
<feature type="transmembrane region" description="Helical" evidence="5">
    <location>
        <begin position="71"/>
        <end position="89"/>
    </location>
</feature>
<reference evidence="8" key="1">
    <citation type="submission" date="2016-10" db="EMBL/GenBank/DDBJ databases">
        <authorList>
            <person name="Varghese N."/>
            <person name="Submissions S."/>
        </authorList>
    </citation>
    <scope>NUCLEOTIDE SEQUENCE [LARGE SCALE GENOMIC DNA]</scope>
    <source>
        <strain evidence="8">Nm69</strain>
    </source>
</reference>
<keyword evidence="6" id="KW-0732">Signal</keyword>
<sequence length="366" mass="39138">MLYKRGSKMLGNKVTFIITLIILLCFSSSAFAELAYVDPVTNQSVLDQVVQKFGGKVKSWQTIVQGAAERLFWTLVLISMVWTFGMMLLRKADIGEFFAEFTRFIIFTGFFFWLLTNAVSGHNIAGTVIASMQQLGNSAAGLPGNTGHASVMNIGISIWNQATNNLTILQPVDSLIALIISLIILIVIAVIAVNMLLLLISAWVLMYAGIFLLGFGGARWTTDIAINYFKTVLGVGLQLFVMLLIVGIGSDLLSSFYSKMGKNVLNFEELAVMLIFTIALWVLISKLPPLISGIVTGSSIGSAAGIGGYSAGGLVAAAGTTATIAAYGVSALRRNSPIKGIEPLMNAVKSGQNAEKSGNYISRGDK</sequence>
<feature type="transmembrane region" description="Helical" evidence="5">
    <location>
        <begin position="228"/>
        <end position="253"/>
    </location>
</feature>
<evidence type="ECO:0000256" key="4">
    <source>
        <dbReference type="ARBA" id="ARBA00023136"/>
    </source>
</evidence>
<evidence type="ECO:0000313" key="7">
    <source>
        <dbReference type="EMBL" id="SFL14507.1"/>
    </source>
</evidence>
<feature type="transmembrane region" description="Helical" evidence="5">
    <location>
        <begin position="304"/>
        <end position="329"/>
    </location>
</feature>
<gene>
    <name evidence="7" type="ORF">SAMN05216302_10355</name>
</gene>
<comment type="subcellular location">
    <subcellularLocation>
        <location evidence="1">Membrane</location>
        <topology evidence="1">Multi-pass membrane protein</topology>
    </subcellularLocation>
</comment>
<feature type="transmembrane region" description="Helical" evidence="5">
    <location>
        <begin position="204"/>
        <end position="222"/>
    </location>
</feature>
<feature type="transmembrane region" description="Helical" evidence="5">
    <location>
        <begin position="265"/>
        <end position="284"/>
    </location>
</feature>
<dbReference type="NCBIfam" id="TIGR02783">
    <property type="entry name" value="TrbL_P"/>
    <property type="match status" value="1"/>
</dbReference>
<keyword evidence="3 5" id="KW-1133">Transmembrane helix</keyword>
<dbReference type="GO" id="GO:0030255">
    <property type="term" value="P:protein secretion by the type IV secretion system"/>
    <property type="evidence" value="ECO:0007669"/>
    <property type="project" value="InterPro"/>
</dbReference>
<evidence type="ECO:0000256" key="2">
    <source>
        <dbReference type="ARBA" id="ARBA00022692"/>
    </source>
</evidence>
<dbReference type="Proteomes" id="UP000199533">
    <property type="component" value="Unassembled WGS sequence"/>
</dbReference>
<keyword evidence="4 5" id="KW-0472">Membrane</keyword>
<keyword evidence="2 5" id="KW-0812">Transmembrane</keyword>
<organism evidence="7 8">
    <name type="scientific">Nitrosomonas aestuarii</name>
    <dbReference type="NCBI Taxonomy" id="52441"/>
    <lineage>
        <taxon>Bacteria</taxon>
        <taxon>Pseudomonadati</taxon>
        <taxon>Pseudomonadota</taxon>
        <taxon>Betaproteobacteria</taxon>
        <taxon>Nitrosomonadales</taxon>
        <taxon>Nitrosomonadaceae</taxon>
        <taxon>Nitrosomonas</taxon>
    </lineage>
</organism>
<evidence type="ECO:0000256" key="6">
    <source>
        <dbReference type="SAM" id="SignalP"/>
    </source>
</evidence>
<evidence type="ECO:0000313" key="8">
    <source>
        <dbReference type="Proteomes" id="UP000199533"/>
    </source>
</evidence>
<feature type="transmembrane region" description="Helical" evidence="5">
    <location>
        <begin position="175"/>
        <end position="197"/>
    </location>
</feature>
<dbReference type="AlphaFoldDB" id="A0A1I4FCA5"/>
<dbReference type="InterPro" id="IPR014150">
    <property type="entry name" value="Conjugal_tfr_TrbL"/>
</dbReference>
<accession>A0A1I4FCA5</accession>
<dbReference type="GO" id="GO:0016020">
    <property type="term" value="C:membrane"/>
    <property type="evidence" value="ECO:0007669"/>
    <property type="project" value="UniProtKB-SubCell"/>
</dbReference>
<dbReference type="InterPro" id="IPR007688">
    <property type="entry name" value="Conjugal_tfr_TrbL/VirB6"/>
</dbReference>
<proteinExistence type="predicted"/>
<keyword evidence="8" id="KW-1185">Reference proteome</keyword>
<evidence type="ECO:0000256" key="1">
    <source>
        <dbReference type="ARBA" id="ARBA00004141"/>
    </source>
</evidence>
<dbReference type="STRING" id="52441.SAMN05216302_10355"/>
<evidence type="ECO:0000256" key="3">
    <source>
        <dbReference type="ARBA" id="ARBA00022989"/>
    </source>
</evidence>